<dbReference type="InterPro" id="IPR002656">
    <property type="entry name" value="Acyl_transf_3_dom"/>
</dbReference>
<accession>A0A482WKM2</accession>
<dbReference type="AlphaFoldDB" id="A0A482WKM2"/>
<protein>
    <recommendedName>
        <fullName evidence="3">Nose resistant-to-fluoxetine protein N-terminal domain-containing protein</fullName>
    </recommendedName>
</protein>
<dbReference type="SMART" id="SM00703">
    <property type="entry name" value="NRF"/>
    <property type="match status" value="1"/>
</dbReference>
<sequence>MSAVKSLGLVSLAILSCVFFQHASADSFYRAYYTQMRQDLAARLHQLRVHGHIDIFSENKLELYIPSNSISQQCREHSQLYLKGVEQYERWALELLDSSGKVPSGLFNGNVQDLGNFEECLESVRIAPYNVQYCALWIKSLHKLPDTEVSWEDAPPAVGGVEMFRPYLEIGVCLPASCNRADIMSHYHNMLAAYNMSVELNKYACTEANERDPLTNPDIFFLVILAITLTLGIAGSYLSIFNPNPDSKPGPFSKVLTCFSFYGNAKSLLTLTSSKEPLMILHGMKCISALWVMLAHAASFLFIFPMMNMNTALKFVSDRLTSMVMVKGELAVDSFFFITGVLVFYMANKSIKKGTRFYLPSFYFSRFIRLAPAYYMHILLILSVVRYMNGGPMWKYHVLAPRDNCLESWPFHLLFANNIINTEKQCSPTDWYVAIDMQLHMLAPLIMIPLFKSRKWMSHFLLPFIILVGSLALGAVTYINNFPATFMNDRLSFRPKSYTNEYVLTHLRFTPYAIGILTGYILSRGKLKITKIQAWLGWIVTSSLLVAVLWMSWYVHQETVLYDRTIAAVHNGLQRTVFALFLAWIVLACEFGIAGPLKKFLCWKLFQPISRLSYAIYLTSSGLQYSMASSRLHSYAFSETEIYRDLCGDIVYAVGIAFTFCLLFEAPYVKLANLVFNRNNSTERPSVKRRRSGNSQYVLQEAGAV</sequence>
<keyword evidence="5" id="KW-1185">Reference proteome</keyword>
<dbReference type="InterPro" id="IPR052728">
    <property type="entry name" value="O2_lipid_transport_reg"/>
</dbReference>
<dbReference type="GO" id="GO:0016747">
    <property type="term" value="F:acyltransferase activity, transferring groups other than amino-acyl groups"/>
    <property type="evidence" value="ECO:0007669"/>
    <property type="project" value="InterPro"/>
</dbReference>
<dbReference type="Pfam" id="PF20146">
    <property type="entry name" value="NRF"/>
    <property type="match status" value="1"/>
</dbReference>
<proteinExistence type="predicted"/>
<evidence type="ECO:0000313" key="5">
    <source>
        <dbReference type="Proteomes" id="UP000291343"/>
    </source>
</evidence>
<keyword evidence="1" id="KW-0472">Membrane</keyword>
<evidence type="ECO:0000256" key="2">
    <source>
        <dbReference type="SAM" id="SignalP"/>
    </source>
</evidence>
<dbReference type="FunCoup" id="A0A482WKM2">
    <property type="interactions" value="7"/>
</dbReference>
<dbReference type="PANTHER" id="PTHR11161">
    <property type="entry name" value="O-ACYLTRANSFERASE"/>
    <property type="match status" value="1"/>
</dbReference>
<feature type="transmembrane region" description="Helical" evidence="1">
    <location>
        <begin position="219"/>
        <end position="240"/>
    </location>
</feature>
<feature type="transmembrane region" description="Helical" evidence="1">
    <location>
        <begin position="460"/>
        <end position="482"/>
    </location>
</feature>
<dbReference type="Pfam" id="PF01757">
    <property type="entry name" value="Acyl_transf_3"/>
    <property type="match status" value="1"/>
</dbReference>
<dbReference type="InterPro" id="IPR006621">
    <property type="entry name" value="Nose-resist-to-fluoxetine_N"/>
</dbReference>
<evidence type="ECO:0000313" key="4">
    <source>
        <dbReference type="EMBL" id="RZF33741.1"/>
    </source>
</evidence>
<feature type="chain" id="PRO_5019752883" description="Nose resistant-to-fluoxetine protein N-terminal domain-containing protein" evidence="2">
    <location>
        <begin position="26"/>
        <end position="705"/>
    </location>
</feature>
<keyword evidence="1" id="KW-0812">Transmembrane</keyword>
<comment type="caution">
    <text evidence="4">The sequence shown here is derived from an EMBL/GenBank/DDBJ whole genome shotgun (WGS) entry which is preliminary data.</text>
</comment>
<feature type="transmembrane region" description="Helical" evidence="1">
    <location>
        <begin position="330"/>
        <end position="347"/>
    </location>
</feature>
<dbReference type="EMBL" id="QKKF02033458">
    <property type="protein sequence ID" value="RZF33741.1"/>
    <property type="molecule type" value="Genomic_DNA"/>
</dbReference>
<feature type="domain" description="Nose resistant-to-fluoxetine protein N-terminal" evidence="3">
    <location>
        <begin position="71"/>
        <end position="207"/>
    </location>
</feature>
<feature type="signal peptide" evidence="2">
    <location>
        <begin position="1"/>
        <end position="25"/>
    </location>
</feature>
<keyword evidence="2" id="KW-0732">Signal</keyword>
<evidence type="ECO:0000259" key="3">
    <source>
        <dbReference type="SMART" id="SM00703"/>
    </source>
</evidence>
<feature type="transmembrane region" description="Helical" evidence="1">
    <location>
        <begin position="289"/>
        <end position="310"/>
    </location>
</feature>
<organism evidence="4 5">
    <name type="scientific">Laodelphax striatellus</name>
    <name type="common">Small brown planthopper</name>
    <name type="synonym">Delphax striatella</name>
    <dbReference type="NCBI Taxonomy" id="195883"/>
    <lineage>
        <taxon>Eukaryota</taxon>
        <taxon>Metazoa</taxon>
        <taxon>Ecdysozoa</taxon>
        <taxon>Arthropoda</taxon>
        <taxon>Hexapoda</taxon>
        <taxon>Insecta</taxon>
        <taxon>Pterygota</taxon>
        <taxon>Neoptera</taxon>
        <taxon>Paraneoptera</taxon>
        <taxon>Hemiptera</taxon>
        <taxon>Auchenorrhyncha</taxon>
        <taxon>Fulgoroidea</taxon>
        <taxon>Delphacidae</taxon>
        <taxon>Criomorphinae</taxon>
        <taxon>Laodelphax</taxon>
    </lineage>
</organism>
<dbReference type="Proteomes" id="UP000291343">
    <property type="component" value="Unassembled WGS sequence"/>
</dbReference>
<dbReference type="InParanoid" id="A0A482WKM2"/>
<evidence type="ECO:0000256" key="1">
    <source>
        <dbReference type="SAM" id="Phobius"/>
    </source>
</evidence>
<reference evidence="4 5" key="1">
    <citation type="journal article" date="2017" name="Gigascience">
        <title>Genome sequence of the small brown planthopper, Laodelphax striatellus.</title>
        <authorList>
            <person name="Zhu J."/>
            <person name="Jiang F."/>
            <person name="Wang X."/>
            <person name="Yang P."/>
            <person name="Bao Y."/>
            <person name="Zhao W."/>
            <person name="Wang W."/>
            <person name="Lu H."/>
            <person name="Wang Q."/>
            <person name="Cui N."/>
            <person name="Li J."/>
            <person name="Chen X."/>
            <person name="Luo L."/>
            <person name="Yu J."/>
            <person name="Kang L."/>
            <person name="Cui F."/>
        </authorList>
    </citation>
    <scope>NUCLEOTIDE SEQUENCE [LARGE SCALE GENOMIC DNA]</scope>
    <source>
        <strain evidence="4">Lst14</strain>
    </source>
</reference>
<feature type="transmembrane region" description="Helical" evidence="1">
    <location>
        <begin position="650"/>
        <end position="669"/>
    </location>
</feature>
<keyword evidence="1" id="KW-1133">Transmembrane helix</keyword>
<feature type="non-terminal residue" evidence="4">
    <location>
        <position position="705"/>
    </location>
</feature>
<feature type="transmembrane region" description="Helical" evidence="1">
    <location>
        <begin position="534"/>
        <end position="556"/>
    </location>
</feature>
<dbReference type="PROSITE" id="PS51257">
    <property type="entry name" value="PROKAR_LIPOPROTEIN"/>
    <property type="match status" value="1"/>
</dbReference>
<feature type="transmembrane region" description="Helical" evidence="1">
    <location>
        <begin position="502"/>
        <end position="522"/>
    </location>
</feature>
<feature type="transmembrane region" description="Helical" evidence="1">
    <location>
        <begin position="367"/>
        <end position="388"/>
    </location>
</feature>
<gene>
    <name evidence="4" type="ORF">LSTR_LSTR008000</name>
</gene>
<feature type="transmembrane region" description="Helical" evidence="1">
    <location>
        <begin position="576"/>
        <end position="597"/>
    </location>
</feature>
<dbReference type="PANTHER" id="PTHR11161:SF0">
    <property type="entry name" value="O-ACYLTRANSFERASE LIKE PROTEIN"/>
    <property type="match status" value="1"/>
</dbReference>
<dbReference type="OrthoDB" id="118951at2759"/>
<name>A0A482WKM2_LAOST</name>